<keyword evidence="2" id="KW-1185">Reference proteome</keyword>
<protein>
    <submittedName>
        <fullName evidence="1">Asp/Glu racemase</fullName>
    </submittedName>
</protein>
<dbReference type="Gene3D" id="3.40.50.12500">
    <property type="match status" value="1"/>
</dbReference>
<comment type="caution">
    <text evidence="1">The sequence shown here is derived from an EMBL/GenBank/DDBJ whole genome shotgun (WGS) entry which is preliminary data.</text>
</comment>
<dbReference type="AlphaFoldDB" id="A0A119CRW6"/>
<evidence type="ECO:0000313" key="2">
    <source>
        <dbReference type="Proteomes" id="UP000064243"/>
    </source>
</evidence>
<feature type="non-terminal residue" evidence="1">
    <location>
        <position position="1"/>
    </location>
</feature>
<dbReference type="PANTHER" id="PTHR40267:SF1">
    <property type="entry name" value="BLR3294 PROTEIN"/>
    <property type="match status" value="1"/>
</dbReference>
<organism evidence="1 2">
    <name type="scientific">Thiobacillus denitrificans</name>
    <dbReference type="NCBI Taxonomy" id="36861"/>
    <lineage>
        <taxon>Bacteria</taxon>
        <taxon>Pseudomonadati</taxon>
        <taxon>Pseudomonadota</taxon>
        <taxon>Betaproteobacteria</taxon>
        <taxon>Nitrosomonadales</taxon>
        <taxon>Thiobacillaceae</taxon>
        <taxon>Thiobacillus</taxon>
    </lineage>
</organism>
<reference evidence="1 2" key="1">
    <citation type="journal article" date="2015" name="Appl. Environ. Microbiol.">
        <title>Aerobic and Anaerobic Thiosulfate Oxidation by a Cold-Adapted, Subglacial Chemoautotroph.</title>
        <authorList>
            <person name="Harrold Z.R."/>
            <person name="Skidmore M.L."/>
            <person name="Hamilton T.L."/>
            <person name="Desch L."/>
            <person name="Amada K."/>
            <person name="van Gelder W."/>
            <person name="Glover K."/>
            <person name="Roden E.E."/>
            <person name="Boyd E.S."/>
        </authorList>
    </citation>
    <scope>NUCLEOTIDE SEQUENCE [LARGE SCALE GENOMIC DNA]</scope>
    <source>
        <strain evidence="1 2">RG</strain>
    </source>
</reference>
<evidence type="ECO:0000313" key="1">
    <source>
        <dbReference type="EMBL" id="KVW89598.1"/>
    </source>
</evidence>
<dbReference type="RefSeq" id="WP_202813988.1">
    <property type="nucleotide sequence ID" value="NZ_LDUG01000076.1"/>
</dbReference>
<dbReference type="Pfam" id="PF17645">
    <property type="entry name" value="Amdase"/>
    <property type="match status" value="1"/>
</dbReference>
<dbReference type="Proteomes" id="UP000064243">
    <property type="component" value="Unassembled WGS sequence"/>
</dbReference>
<name>A0A119CRW6_THIDE</name>
<dbReference type="PANTHER" id="PTHR40267">
    <property type="entry name" value="BLR3294 PROTEIN"/>
    <property type="match status" value="1"/>
</dbReference>
<sequence length="116" mass="12441">ALLTPYVESVNNWMCDYIEARGVAVPVFGSFNHEDDNEVARIDGPSLAAAVEQLGAQEVDAVFVSCTSVRIAHLIAGLEAKLGKPVISSNQALAWHTLRLAGIRDTLPGWGQLLTL</sequence>
<dbReference type="EMBL" id="LDUG01000076">
    <property type="protein sequence ID" value="KVW89598.1"/>
    <property type="molecule type" value="Genomic_DNA"/>
</dbReference>
<dbReference type="InterPro" id="IPR053714">
    <property type="entry name" value="Iso_Racemase_Enz_sf"/>
</dbReference>
<dbReference type="InterPro" id="IPR026286">
    <property type="entry name" value="MaiA/AMDase"/>
</dbReference>
<dbReference type="PATRIC" id="fig|36861.3.peg.3348"/>
<gene>
    <name evidence="1" type="ORF">ABW22_16450</name>
</gene>
<proteinExistence type="predicted"/>
<accession>A0A119CRW6</accession>